<feature type="region of interest" description="Disordered" evidence="9">
    <location>
        <begin position="281"/>
        <end position="303"/>
    </location>
</feature>
<dbReference type="GO" id="GO:0004252">
    <property type="term" value="F:serine-type endopeptidase activity"/>
    <property type="evidence" value="ECO:0007669"/>
    <property type="project" value="UniProtKB-UniRule"/>
</dbReference>
<keyword evidence="5 7" id="KW-0720">Serine protease</keyword>
<reference evidence="16 17" key="1">
    <citation type="submission" date="2016-11" db="EMBL/GenBank/DDBJ databases">
        <authorList>
            <person name="Jaros S."/>
            <person name="Januszkiewicz K."/>
            <person name="Wedrychowicz H."/>
        </authorList>
    </citation>
    <scope>NUCLEOTIDE SEQUENCE [LARGE SCALE GENOMIC DNA]</scope>
    <source>
        <strain evidence="16 17">DSM 45627</strain>
    </source>
</reference>
<sequence length="1595" mass="163069">MSRHLPRAALRPALRLTVVASLVLTGLGALAAPAGADTPDLRPAGRHGTAAAAQPATPSADYRAGRYVVVLRDDATTTYAGGVPGLRRVLGSTRRFDARSTPARDYASYLRTRQRQVAASVGVTPLATYTLATNGFAADLSAKQAATLAADPRVASVVANTIHKVADAGTSTGYLGLEGQGGVWQSVGGVAAAGKGIVVGVVDTGIAPENPSFAGPALGTDAGSEPYRDGEDIVFAKSDGSAFRGTCQTGTQFPASDCSTKIVGARYFVDGFGRGNIGGTAQGEYVSPRDGSSHGSHTASTAAGDADVAARGAHISGVTPAAKIAVYKACWSGPVATAEDDDGCATADLLSAIDAAVHDGVDVINYSIGAGAASTTDSVTDQAFMRAAAAGIFVAAAGGNAGPDASTLDNASPWITTVAASTIPAPEATVELGDGTKALGASVGVPAAGVTGTLAQAADVATAGAKDPELCAPGSLDPAKAGGRVVLCDRGTYDRVAKSAEVKRAGGIGMVLVNPEPNSTDLDDHAVPTVHVDAQYYPVLHAYAKRADATVTLRAGNTTGTPSVPTPQVAGFSSRGPVEADGSDLVKPDVAAPGVNILAAEASAEGAAPEWGYMSGTSMASPHVAGLAALYLGRHPNATPAEIKSALMTSATDTVDAEGAAVHDPFAQGNGQVHPPGYLDPGLLYLNDVDDWNGYLQGIGEERGVTAIDGSDLNLASIGVGSLPGTQTVTRTVTATAAGTFTAHVTGLAGVTATVSPSTLTFTGAGERKSFTVTFTRDDAALGEFVTGTLTWTDGTTSVRSALAVRPVAFDAPKAVAGTGTVGSAAIRVHVGDPADVALRSEGLAHGARASGTGTVGGDHHRYGLTVPEGSTFLRVDLDAGDDTADLDLTVYRRTGPGLLSEVAQSATGSADERVDVDGVSSGDYVVDIAFYAAGTDHATDQRYQLTSYVVDPAAGDGSFTTSPATIAGTIGDTPTVTATWHDLEPGPYLGVVRFGDTGISTVVTVDAGEDVPVAPGTPQLRLVTDDGWVGQGKELGVRASGLTPGETYAAAIDDAAPARSGTASSRGTLDWLVPVRATVSPGAHVLHLTGAGANLSEPFTVTPVTVVDGYGSPATAFTGAPYARLAVTFAGSGRLRLVMKDPGSGKVYLDEVRTVTTPATLQTFVAESSTVRVAAGDVAASATVVLADGSTGPTYTFPTFTAESAAPGTIRVSRSAKDPDAVDVAVQNNAGTSFNPMVRYYGCDNRLVVANGYLKDGASTQRWDLTGFRRVDVVDDYGNRLLSHANTGPHRCDEAHIDVAQNYWATATATPRSAHGYDAKHPISLTISNRYAAYSAGFDLVVGEGTHRVRGTELYYEQIPTPQVTAPGPVVSRTVAIRPGAAVYASSVWEAQNPANGIHVLATGWVDVPALTMAALTPPTITAGTPQLTGHRTVGSLLRVDPGRWRPAGTRFAVRWLRDGKAIGGATAARYRLTGKDAGHRIAAAVTGSLDGAAPVTKRTAAVTVLRTLTTTPRPRLHGAARVGERLTAVTGRWRPAATLRLRWLRDGHVIGSAHGTHYRLRKADRGHRITVAVTGRRTGYLSVTRTSPARRVR</sequence>
<dbReference type="InterPro" id="IPR010259">
    <property type="entry name" value="S8pro/Inhibitor_I9"/>
</dbReference>
<feature type="active site" description="Charge relay system" evidence="6 7">
    <location>
        <position position="203"/>
    </location>
</feature>
<protein>
    <submittedName>
        <fullName evidence="16">Pre-peptidase C-terminal domain-containing protein</fullName>
    </submittedName>
</protein>
<feature type="chain" id="PRO_5012747897" evidence="10">
    <location>
        <begin position="32"/>
        <end position="1595"/>
    </location>
</feature>
<keyword evidence="3 10" id="KW-0732">Signal</keyword>
<dbReference type="InterPro" id="IPR023827">
    <property type="entry name" value="Peptidase_S8_Asp-AS"/>
</dbReference>
<dbReference type="InterPro" id="IPR036852">
    <property type="entry name" value="Peptidase_S8/S53_dom_sf"/>
</dbReference>
<feature type="domain" description="Peptidase C-terminal archaeal/bacterial" evidence="13">
    <location>
        <begin position="861"/>
        <end position="927"/>
    </location>
</feature>
<dbReference type="PROSITE" id="PS51892">
    <property type="entry name" value="SUBTILASE"/>
    <property type="match status" value="1"/>
</dbReference>
<dbReference type="Gene3D" id="2.60.40.2310">
    <property type="match status" value="1"/>
</dbReference>
<dbReference type="Gene3D" id="3.40.50.200">
    <property type="entry name" value="Peptidase S8/S53 domain"/>
    <property type="match status" value="1"/>
</dbReference>
<keyword evidence="2 7" id="KW-0645">Protease</keyword>
<name>A0A1M5C382_9ACTN</name>
<dbReference type="Pfam" id="PF00082">
    <property type="entry name" value="Peptidase_S8"/>
    <property type="match status" value="1"/>
</dbReference>
<evidence type="ECO:0000256" key="2">
    <source>
        <dbReference type="ARBA" id="ARBA00022670"/>
    </source>
</evidence>
<evidence type="ECO:0000259" key="13">
    <source>
        <dbReference type="Pfam" id="PF04151"/>
    </source>
</evidence>
<dbReference type="PRINTS" id="PR00723">
    <property type="entry name" value="SUBTILISIN"/>
</dbReference>
<evidence type="ECO:0000256" key="1">
    <source>
        <dbReference type="ARBA" id="ARBA00011073"/>
    </source>
</evidence>
<evidence type="ECO:0000259" key="15">
    <source>
        <dbReference type="Pfam" id="PF17766"/>
    </source>
</evidence>
<dbReference type="Pfam" id="PF02225">
    <property type="entry name" value="PA"/>
    <property type="match status" value="1"/>
</dbReference>
<dbReference type="InterPro" id="IPR037045">
    <property type="entry name" value="S8pro/Inhibitor_I9_sf"/>
</dbReference>
<evidence type="ECO:0000313" key="17">
    <source>
        <dbReference type="Proteomes" id="UP000186132"/>
    </source>
</evidence>
<dbReference type="Pfam" id="PF04151">
    <property type="entry name" value="PPC"/>
    <property type="match status" value="1"/>
</dbReference>
<organism evidence="16 17">
    <name type="scientific">Jatrophihabitans endophyticus</name>
    <dbReference type="NCBI Taxonomy" id="1206085"/>
    <lineage>
        <taxon>Bacteria</taxon>
        <taxon>Bacillati</taxon>
        <taxon>Actinomycetota</taxon>
        <taxon>Actinomycetes</taxon>
        <taxon>Jatrophihabitantales</taxon>
        <taxon>Jatrophihabitantaceae</taxon>
        <taxon>Jatrophihabitans</taxon>
    </lineage>
</organism>
<dbReference type="InterPro" id="IPR015500">
    <property type="entry name" value="Peptidase_S8_subtilisin-rel"/>
</dbReference>
<dbReference type="EMBL" id="FQVU01000001">
    <property type="protein sequence ID" value="SHF49233.1"/>
    <property type="molecule type" value="Genomic_DNA"/>
</dbReference>
<dbReference type="InterPro" id="IPR023828">
    <property type="entry name" value="Peptidase_S8_Ser-AS"/>
</dbReference>
<proteinExistence type="inferred from homology"/>
<dbReference type="Pfam" id="PF17766">
    <property type="entry name" value="fn3_6"/>
    <property type="match status" value="1"/>
</dbReference>
<dbReference type="CDD" id="cd02120">
    <property type="entry name" value="PA_subtilisin_like"/>
    <property type="match status" value="1"/>
</dbReference>
<dbReference type="Gene3D" id="3.30.70.80">
    <property type="entry name" value="Peptidase S8 propeptide/proteinase inhibitor I9"/>
    <property type="match status" value="1"/>
</dbReference>
<evidence type="ECO:0000256" key="9">
    <source>
        <dbReference type="SAM" id="MobiDB-lite"/>
    </source>
</evidence>
<feature type="active site" description="Charge relay system" evidence="6 7">
    <location>
        <position position="618"/>
    </location>
</feature>
<evidence type="ECO:0000256" key="5">
    <source>
        <dbReference type="ARBA" id="ARBA00022825"/>
    </source>
</evidence>
<evidence type="ECO:0000259" key="11">
    <source>
        <dbReference type="Pfam" id="PF00082"/>
    </source>
</evidence>
<dbReference type="InterPro" id="IPR041469">
    <property type="entry name" value="Subtilisin-like_FN3"/>
</dbReference>
<keyword evidence="4 7" id="KW-0378">Hydrolase</keyword>
<keyword evidence="17" id="KW-1185">Reference proteome</keyword>
<evidence type="ECO:0000256" key="7">
    <source>
        <dbReference type="PROSITE-ProRule" id="PRU01240"/>
    </source>
</evidence>
<feature type="active site" description="Charge relay system" evidence="6 7">
    <location>
        <position position="294"/>
    </location>
</feature>
<dbReference type="InterPro" id="IPR007280">
    <property type="entry name" value="Peptidase_C_arc/bac"/>
</dbReference>
<evidence type="ECO:0000256" key="6">
    <source>
        <dbReference type="PIRSR" id="PIRSR615500-1"/>
    </source>
</evidence>
<dbReference type="PANTHER" id="PTHR10795">
    <property type="entry name" value="PROPROTEIN CONVERTASE SUBTILISIN/KEXIN"/>
    <property type="match status" value="1"/>
</dbReference>
<feature type="domain" description="Inhibitor I9" evidence="14">
    <location>
        <begin position="67"/>
        <end position="164"/>
    </location>
</feature>
<dbReference type="STRING" id="1206085.SAMN05443575_0088"/>
<dbReference type="PROSITE" id="PS00136">
    <property type="entry name" value="SUBTILASE_ASP"/>
    <property type="match status" value="1"/>
</dbReference>
<dbReference type="RefSeq" id="WP_073384620.1">
    <property type="nucleotide sequence ID" value="NZ_FQVU01000001.1"/>
</dbReference>
<evidence type="ECO:0000256" key="3">
    <source>
        <dbReference type="ARBA" id="ARBA00022729"/>
    </source>
</evidence>
<evidence type="ECO:0000259" key="12">
    <source>
        <dbReference type="Pfam" id="PF02225"/>
    </source>
</evidence>
<comment type="similarity">
    <text evidence="1 7 8">Belongs to the peptidase S8 family.</text>
</comment>
<accession>A0A1M5C382</accession>
<dbReference type="SUPFAM" id="SSF52743">
    <property type="entry name" value="Subtilisin-like"/>
    <property type="match status" value="1"/>
</dbReference>
<feature type="compositionally biased region" description="Low complexity" evidence="9">
    <location>
        <begin position="293"/>
        <end position="303"/>
    </location>
</feature>
<feature type="domain" description="Subtilisin-like protease fibronectin type-III" evidence="15">
    <location>
        <begin position="712"/>
        <end position="805"/>
    </location>
</feature>
<feature type="region of interest" description="Disordered" evidence="9">
    <location>
        <begin position="556"/>
        <end position="585"/>
    </location>
</feature>
<dbReference type="Pfam" id="PF05922">
    <property type="entry name" value="Inhibitor_I9"/>
    <property type="match status" value="1"/>
</dbReference>
<evidence type="ECO:0000259" key="14">
    <source>
        <dbReference type="Pfam" id="PF05922"/>
    </source>
</evidence>
<feature type="domain" description="Peptidase S8/S53" evidence="11">
    <location>
        <begin position="194"/>
        <end position="671"/>
    </location>
</feature>
<dbReference type="OrthoDB" id="614750at2"/>
<dbReference type="InterPro" id="IPR003137">
    <property type="entry name" value="PA_domain"/>
</dbReference>
<gene>
    <name evidence="16" type="ORF">SAMN05443575_0088</name>
</gene>
<evidence type="ECO:0000313" key="16">
    <source>
        <dbReference type="EMBL" id="SHF49233.1"/>
    </source>
</evidence>
<dbReference type="PROSITE" id="PS00138">
    <property type="entry name" value="SUBTILASE_SER"/>
    <property type="match status" value="1"/>
</dbReference>
<dbReference type="Proteomes" id="UP000186132">
    <property type="component" value="Unassembled WGS sequence"/>
</dbReference>
<dbReference type="Gene3D" id="2.60.40.2700">
    <property type="match status" value="2"/>
</dbReference>
<feature type="signal peptide" evidence="10">
    <location>
        <begin position="1"/>
        <end position="31"/>
    </location>
</feature>
<dbReference type="InterPro" id="IPR000209">
    <property type="entry name" value="Peptidase_S8/S53_dom"/>
</dbReference>
<evidence type="ECO:0000256" key="4">
    <source>
        <dbReference type="ARBA" id="ARBA00022801"/>
    </source>
</evidence>
<dbReference type="InterPro" id="IPR045051">
    <property type="entry name" value="SBT"/>
</dbReference>
<evidence type="ECO:0000256" key="10">
    <source>
        <dbReference type="SAM" id="SignalP"/>
    </source>
</evidence>
<feature type="region of interest" description="Disordered" evidence="9">
    <location>
        <begin position="38"/>
        <end position="57"/>
    </location>
</feature>
<evidence type="ECO:0000256" key="8">
    <source>
        <dbReference type="RuleBase" id="RU003355"/>
    </source>
</evidence>
<dbReference type="Gene3D" id="2.60.120.380">
    <property type="match status" value="1"/>
</dbReference>
<dbReference type="GO" id="GO:0006508">
    <property type="term" value="P:proteolysis"/>
    <property type="evidence" value="ECO:0007669"/>
    <property type="project" value="UniProtKB-KW"/>
</dbReference>
<feature type="domain" description="PA" evidence="12">
    <location>
        <begin position="450"/>
        <end position="533"/>
    </location>
</feature>
<dbReference type="Gene3D" id="3.50.30.30">
    <property type="match status" value="1"/>
</dbReference>